<evidence type="ECO:0000259" key="6">
    <source>
        <dbReference type="Pfam" id="PF04542"/>
    </source>
</evidence>
<comment type="function">
    <text evidence="5">Sigma factors are initiation factors that promote the attachment of RNA polymerase to specific initiation sites and are then released. Sigma-S contributes to the protection against external stress, thus playing a role in cellular fitness and survival.</text>
</comment>
<evidence type="ECO:0000256" key="3">
    <source>
        <dbReference type="ARBA" id="ARBA00023015"/>
    </source>
</evidence>
<feature type="domain" description="RNA polymerase sigma-70 region 2" evidence="6">
    <location>
        <begin position="7"/>
        <end position="74"/>
    </location>
</feature>
<dbReference type="SUPFAM" id="SSF88946">
    <property type="entry name" value="Sigma2 domain of RNA polymerase sigma factors"/>
    <property type="match status" value="1"/>
</dbReference>
<organism evidence="7 8">
    <name type="scientific">Staphylococcus marylandisciuri</name>
    <dbReference type="NCBI Taxonomy" id="2981529"/>
    <lineage>
        <taxon>Bacteria</taxon>
        <taxon>Bacillati</taxon>
        <taxon>Bacillota</taxon>
        <taxon>Bacilli</taxon>
        <taxon>Bacillales</taxon>
        <taxon>Staphylococcaceae</taxon>
        <taxon>Staphylococcus</taxon>
    </lineage>
</organism>
<evidence type="ECO:0000256" key="2">
    <source>
        <dbReference type="ARBA" id="ARBA00021245"/>
    </source>
</evidence>
<sequence length="160" mass="19451">MKFDKYYSKYQNIIHYLLKSYNIKYDYDEFYQLLLIKMWLLIKKYDSTHSSTLEQFLFIRLRYHLIDLFRSKTRLDTIVVDDNINHLALFHFEDNYVYNSLLNDFKSSLNINEKTWLEMKLAGFTMKEIAAKLEKSTSSIKLYRKSTIEKYKAFIKNSEV</sequence>
<name>A0ABT2QS80_9STAP</name>
<dbReference type="InterPro" id="IPR016032">
    <property type="entry name" value="Sig_transdc_resp-reg_C-effctor"/>
</dbReference>
<dbReference type="SUPFAM" id="SSF46894">
    <property type="entry name" value="C-terminal effector domain of the bipartite response regulators"/>
    <property type="match status" value="1"/>
</dbReference>
<reference evidence="7 8" key="1">
    <citation type="journal article" date="2023" name="Int. J. Syst. Evol. Microbiol.">
        <title>Streptococcus sciuri sp. nov., Staphylococcus marylandisciuri sp. nov. and Staphylococcus americanisciuri sp. nov., isolated from faeces of eastern grey squirrel (Sciurus carolinensis).</title>
        <authorList>
            <person name="Volokhov D.V."/>
            <person name="Zagorodnyaya T.A."/>
            <person name="Furtak V.A."/>
            <person name="Nattanmai G."/>
            <person name="Randall L."/>
            <person name="Jose S."/>
            <person name="Gao Y."/>
            <person name="Eisenberg T."/>
            <person name="Delmonte P."/>
            <person name="Blom J."/>
            <person name="Mitchell K.K."/>
        </authorList>
    </citation>
    <scope>NUCLEOTIDE SEQUENCE [LARGE SCALE GENOMIC DNA]</scope>
    <source>
        <strain evidence="7 8">SQ8-PEA</strain>
    </source>
</reference>
<comment type="caution">
    <text evidence="7">The sequence shown here is derived from an EMBL/GenBank/DDBJ whole genome shotgun (WGS) entry which is preliminary data.</text>
</comment>
<keyword evidence="4" id="KW-0804">Transcription</keyword>
<evidence type="ECO:0000256" key="5">
    <source>
        <dbReference type="ARBA" id="ARBA00024701"/>
    </source>
</evidence>
<comment type="similarity">
    <text evidence="1">Belongs to the sigma-70 factor family.</text>
</comment>
<protein>
    <recommendedName>
        <fullName evidence="2">RNA polymerase sigma factor SigS</fullName>
    </recommendedName>
</protein>
<dbReference type="InterPro" id="IPR007627">
    <property type="entry name" value="RNA_pol_sigma70_r2"/>
</dbReference>
<evidence type="ECO:0000313" key="7">
    <source>
        <dbReference type="EMBL" id="MCU5746836.1"/>
    </source>
</evidence>
<evidence type="ECO:0000256" key="4">
    <source>
        <dbReference type="ARBA" id="ARBA00023163"/>
    </source>
</evidence>
<dbReference type="InterPro" id="IPR013325">
    <property type="entry name" value="RNA_pol_sigma_r2"/>
</dbReference>
<accession>A0ABT2QS80</accession>
<dbReference type="EMBL" id="JAOPKZ010000015">
    <property type="protein sequence ID" value="MCU5746836.1"/>
    <property type="molecule type" value="Genomic_DNA"/>
</dbReference>
<keyword evidence="3" id="KW-0805">Transcription regulation</keyword>
<evidence type="ECO:0000313" key="8">
    <source>
        <dbReference type="Proteomes" id="UP001209553"/>
    </source>
</evidence>
<keyword evidence="8" id="KW-1185">Reference proteome</keyword>
<dbReference type="Proteomes" id="UP001209553">
    <property type="component" value="Unassembled WGS sequence"/>
</dbReference>
<dbReference type="Pfam" id="PF04542">
    <property type="entry name" value="Sigma70_r2"/>
    <property type="match status" value="1"/>
</dbReference>
<proteinExistence type="inferred from homology"/>
<gene>
    <name evidence="7" type="ORF">N9R04_09125</name>
</gene>
<evidence type="ECO:0000256" key="1">
    <source>
        <dbReference type="ARBA" id="ARBA00007788"/>
    </source>
</evidence>
<dbReference type="RefSeq" id="WP_262856520.1">
    <property type="nucleotide sequence ID" value="NZ_JAOPKZ010000015.1"/>
</dbReference>